<reference evidence="1 2" key="1">
    <citation type="journal article" date="2019" name="Nat. Plants">
        <title>Genome sequencing of Musa balbisiana reveals subgenome evolution and function divergence in polyploid bananas.</title>
        <authorList>
            <person name="Yao X."/>
        </authorList>
    </citation>
    <scope>NUCLEOTIDE SEQUENCE [LARGE SCALE GENOMIC DNA]</scope>
    <source>
        <strain evidence="2">cv. DH-PKW</strain>
        <tissue evidence="1">Leaves</tissue>
    </source>
</reference>
<evidence type="ECO:0000313" key="2">
    <source>
        <dbReference type="Proteomes" id="UP000317650"/>
    </source>
</evidence>
<dbReference type="EMBL" id="PYDT01000004">
    <property type="protein sequence ID" value="THU63085.1"/>
    <property type="molecule type" value="Genomic_DNA"/>
</dbReference>
<gene>
    <name evidence="1" type="ORF">C4D60_Mb01t12030</name>
</gene>
<comment type="caution">
    <text evidence="1">The sequence shown here is derived from an EMBL/GenBank/DDBJ whole genome shotgun (WGS) entry which is preliminary data.</text>
</comment>
<accession>A0A4S8JMH0</accession>
<evidence type="ECO:0000313" key="1">
    <source>
        <dbReference type="EMBL" id="THU63085.1"/>
    </source>
</evidence>
<keyword evidence="2" id="KW-1185">Reference proteome</keyword>
<sequence>MSGVGWTFQWSITVRRLTTSNRDGATALIGSRRNTLGGSSFLQLYVLPKTTLFRVNEKLTWQTTQNPQDIALRSTSPNAMTMDSPTLKPQANTSADITIFAIVQYAIRQSSREQMGRVEIYGHSLSQFADRPVAQHVLPRSGVPTHDMLVRTSVSTRKKMRLK</sequence>
<protein>
    <submittedName>
        <fullName evidence="1">Uncharacterized protein</fullName>
    </submittedName>
</protein>
<dbReference type="AlphaFoldDB" id="A0A4S8JMH0"/>
<dbReference type="Proteomes" id="UP000317650">
    <property type="component" value="Chromosome 1"/>
</dbReference>
<name>A0A4S8JMH0_MUSBA</name>
<proteinExistence type="predicted"/>
<organism evidence="1 2">
    <name type="scientific">Musa balbisiana</name>
    <name type="common">Banana</name>
    <dbReference type="NCBI Taxonomy" id="52838"/>
    <lineage>
        <taxon>Eukaryota</taxon>
        <taxon>Viridiplantae</taxon>
        <taxon>Streptophyta</taxon>
        <taxon>Embryophyta</taxon>
        <taxon>Tracheophyta</taxon>
        <taxon>Spermatophyta</taxon>
        <taxon>Magnoliopsida</taxon>
        <taxon>Liliopsida</taxon>
        <taxon>Zingiberales</taxon>
        <taxon>Musaceae</taxon>
        <taxon>Musa</taxon>
    </lineage>
</organism>